<evidence type="ECO:0000313" key="3">
    <source>
        <dbReference type="Proteomes" id="UP000481153"/>
    </source>
</evidence>
<keyword evidence="3" id="KW-1185">Reference proteome</keyword>
<protein>
    <recommendedName>
        <fullName evidence="1">AMP-dependent synthetase/ligase domain-containing protein</fullName>
    </recommendedName>
</protein>
<dbReference type="Pfam" id="PF00501">
    <property type="entry name" value="AMP-binding"/>
    <property type="match status" value="1"/>
</dbReference>
<evidence type="ECO:0000259" key="1">
    <source>
        <dbReference type="Pfam" id="PF00501"/>
    </source>
</evidence>
<dbReference type="Proteomes" id="UP000481153">
    <property type="component" value="Unassembled WGS sequence"/>
</dbReference>
<accession>A0A6G0WIN4</accession>
<dbReference type="InterPro" id="IPR000873">
    <property type="entry name" value="AMP-dep_synth/lig_dom"/>
</dbReference>
<dbReference type="EMBL" id="VJMJ01000202">
    <property type="protein sequence ID" value="KAF0727063.1"/>
    <property type="molecule type" value="Genomic_DNA"/>
</dbReference>
<reference evidence="2 3" key="1">
    <citation type="submission" date="2019-07" db="EMBL/GenBank/DDBJ databases">
        <title>Genomics analysis of Aphanomyces spp. identifies a new class of oomycete effector associated with host adaptation.</title>
        <authorList>
            <person name="Gaulin E."/>
        </authorList>
    </citation>
    <scope>NUCLEOTIDE SEQUENCE [LARGE SCALE GENOMIC DNA]</scope>
    <source>
        <strain evidence="2 3">ATCC 201684</strain>
    </source>
</reference>
<organism evidence="2 3">
    <name type="scientific">Aphanomyces euteiches</name>
    <dbReference type="NCBI Taxonomy" id="100861"/>
    <lineage>
        <taxon>Eukaryota</taxon>
        <taxon>Sar</taxon>
        <taxon>Stramenopiles</taxon>
        <taxon>Oomycota</taxon>
        <taxon>Saprolegniomycetes</taxon>
        <taxon>Saprolegniales</taxon>
        <taxon>Verrucalvaceae</taxon>
        <taxon>Aphanomyces</taxon>
    </lineage>
</organism>
<dbReference type="Gene3D" id="3.40.50.12780">
    <property type="entry name" value="N-terminal domain of ligase-like"/>
    <property type="match status" value="1"/>
</dbReference>
<dbReference type="AlphaFoldDB" id="A0A6G0WIN4"/>
<proteinExistence type="predicted"/>
<sequence>MPKPSSRSSRRSSTKQATPPTLSHAFLLAATKYAGSPALHYQQPNGHWLHYSWNEVRYNSIQFAKALLSQGFVPGDQVAIVGGTSPSWYFAYFGCILAGGVAVGMASPSEQALLLEASARFLVVDSFDQLNALAKPCIPQLEAIVVWDLELQDTANCSNYSIPLFDFETFVAWGDDLADSVVQRIVNAQQSNDPIALVSTKLLVAATNLICFPMPRSRTLHPGCRILCKPETSRGFNFHTAISTTVLRTLLSRPHPSQIQTLHDESAIGRP</sequence>
<comment type="caution">
    <text evidence="2">The sequence shown here is derived from an EMBL/GenBank/DDBJ whole genome shotgun (WGS) entry which is preliminary data.</text>
</comment>
<dbReference type="InterPro" id="IPR042099">
    <property type="entry name" value="ANL_N_sf"/>
</dbReference>
<feature type="domain" description="AMP-dependent synthetase/ligase" evidence="1">
    <location>
        <begin position="29"/>
        <end position="128"/>
    </location>
</feature>
<name>A0A6G0WIN4_9STRA</name>
<dbReference type="VEuPathDB" id="FungiDB:AeMF1_001530"/>
<evidence type="ECO:0000313" key="2">
    <source>
        <dbReference type="EMBL" id="KAF0727063.1"/>
    </source>
</evidence>
<gene>
    <name evidence="2" type="ORF">Ae201684_014802</name>
</gene>
<dbReference type="SUPFAM" id="SSF56801">
    <property type="entry name" value="Acetyl-CoA synthetase-like"/>
    <property type="match status" value="1"/>
</dbReference>